<reference evidence="2 3" key="1">
    <citation type="journal article" date="2018" name="Mol. Biol. Evol.">
        <title>Broad Genomic Sampling Reveals a Smut Pathogenic Ancestry of the Fungal Clade Ustilaginomycotina.</title>
        <authorList>
            <person name="Kijpornyongpan T."/>
            <person name="Mondo S.J."/>
            <person name="Barry K."/>
            <person name="Sandor L."/>
            <person name="Lee J."/>
            <person name="Lipzen A."/>
            <person name="Pangilinan J."/>
            <person name="LaButti K."/>
            <person name="Hainaut M."/>
            <person name="Henrissat B."/>
            <person name="Grigoriev I.V."/>
            <person name="Spatafora J.W."/>
            <person name="Aime M.C."/>
        </authorList>
    </citation>
    <scope>NUCLEOTIDE SEQUENCE [LARGE SCALE GENOMIC DNA]</scope>
    <source>
        <strain evidence="2 3">MCA 4718</strain>
    </source>
</reference>
<evidence type="ECO:0000313" key="2">
    <source>
        <dbReference type="EMBL" id="PWN19423.1"/>
    </source>
</evidence>
<feature type="region of interest" description="Disordered" evidence="1">
    <location>
        <begin position="63"/>
        <end position="104"/>
    </location>
</feature>
<dbReference type="GeneID" id="37015609"/>
<feature type="region of interest" description="Disordered" evidence="1">
    <location>
        <begin position="174"/>
        <end position="329"/>
    </location>
</feature>
<feature type="region of interest" description="Disordered" evidence="1">
    <location>
        <begin position="1"/>
        <end position="20"/>
    </location>
</feature>
<organism evidence="2 3">
    <name type="scientific">Pseudomicrostroma glucosiphilum</name>
    <dbReference type="NCBI Taxonomy" id="1684307"/>
    <lineage>
        <taxon>Eukaryota</taxon>
        <taxon>Fungi</taxon>
        <taxon>Dikarya</taxon>
        <taxon>Basidiomycota</taxon>
        <taxon>Ustilaginomycotina</taxon>
        <taxon>Exobasidiomycetes</taxon>
        <taxon>Microstromatales</taxon>
        <taxon>Microstromatales incertae sedis</taxon>
        <taxon>Pseudomicrostroma</taxon>
    </lineage>
</organism>
<evidence type="ECO:0000256" key="1">
    <source>
        <dbReference type="SAM" id="MobiDB-lite"/>
    </source>
</evidence>
<protein>
    <submittedName>
        <fullName evidence="2">Uncharacterized protein</fullName>
    </submittedName>
</protein>
<name>A0A316U511_9BASI</name>
<feature type="compositionally biased region" description="Acidic residues" evidence="1">
    <location>
        <begin position="182"/>
        <end position="206"/>
    </location>
</feature>
<keyword evidence="3" id="KW-1185">Reference proteome</keyword>
<sequence>MASRYGGRFLAANAPNPAKEPVPVYERQWVLPHPTARIKVLKWVKATNRQPRSFPEEEDARYIYASSSSQQQATSSSSTGQVDLKVPAPAAASTSEPTLLGTTGEDVVMDDASLKAEGTAESVLNAAEGTQGQHLFDETQVEPLVPAAATTDDPDATLPGAEDISMTPAMAVKIGEAAAEADQAEDEEAGEAEDVQEEDEDEEEVADIPQKHQTIRIGGPLPEDKKLPPAKAVTPVAPEAAEDASGEAAPVVPTPQVDSELHPPLDGVPPSDPLAEEQARQETSAPTAEPTSDAIEADPASGVNTGDPTGEADNIGGVEVVSRDDPEVKGLGEDVAAIVHAQPDGVEQVKVVED</sequence>
<dbReference type="EMBL" id="KZ819331">
    <property type="protein sequence ID" value="PWN19423.1"/>
    <property type="molecule type" value="Genomic_DNA"/>
</dbReference>
<dbReference type="RefSeq" id="XP_025346583.1">
    <property type="nucleotide sequence ID" value="XM_025493875.1"/>
</dbReference>
<proteinExistence type="predicted"/>
<feature type="compositionally biased region" description="Polar residues" evidence="1">
    <location>
        <begin position="281"/>
        <end position="290"/>
    </location>
</feature>
<evidence type="ECO:0000313" key="3">
    <source>
        <dbReference type="Proteomes" id="UP000245942"/>
    </source>
</evidence>
<accession>A0A316U511</accession>
<dbReference type="OrthoDB" id="2595509at2759"/>
<dbReference type="Proteomes" id="UP000245942">
    <property type="component" value="Unassembled WGS sequence"/>
</dbReference>
<feature type="compositionally biased region" description="Low complexity" evidence="1">
    <location>
        <begin position="65"/>
        <end position="79"/>
    </location>
</feature>
<gene>
    <name evidence="2" type="ORF">BCV69DRAFT_294612</name>
</gene>
<dbReference type="AlphaFoldDB" id="A0A316U511"/>